<protein>
    <submittedName>
        <fullName evidence="1">Uncharacterized protein</fullName>
    </submittedName>
</protein>
<accession>A0A377N8W2</accession>
<dbReference type="EMBL" id="UGGO01000001">
    <property type="protein sequence ID" value="STQ42537.1"/>
    <property type="molecule type" value="Genomic_DNA"/>
</dbReference>
<reference evidence="1 2" key="1">
    <citation type="submission" date="2018-06" db="EMBL/GenBank/DDBJ databases">
        <authorList>
            <consortium name="Pathogen Informatics"/>
            <person name="Doyle S."/>
        </authorList>
    </citation>
    <scope>NUCLEOTIDE SEQUENCE [LARGE SCALE GENOMIC DNA]</scope>
    <source>
        <strain evidence="1 2">NCTC12157</strain>
    </source>
</reference>
<organism evidence="1 2">
    <name type="scientific">Ewingella americana</name>
    <dbReference type="NCBI Taxonomy" id="41202"/>
    <lineage>
        <taxon>Bacteria</taxon>
        <taxon>Pseudomonadati</taxon>
        <taxon>Pseudomonadota</taxon>
        <taxon>Gammaproteobacteria</taxon>
        <taxon>Enterobacterales</taxon>
        <taxon>Yersiniaceae</taxon>
        <taxon>Ewingella</taxon>
    </lineage>
</organism>
<proteinExistence type="predicted"/>
<gene>
    <name evidence="1" type="ORF">NCTC12157_00192</name>
</gene>
<evidence type="ECO:0000313" key="2">
    <source>
        <dbReference type="Proteomes" id="UP000254304"/>
    </source>
</evidence>
<name>A0A377N8W2_9GAMM</name>
<evidence type="ECO:0000313" key="1">
    <source>
        <dbReference type="EMBL" id="STQ42537.1"/>
    </source>
</evidence>
<dbReference type="AlphaFoldDB" id="A0A377N8W2"/>
<dbReference type="Proteomes" id="UP000254304">
    <property type="component" value="Unassembled WGS sequence"/>
</dbReference>
<sequence>MIKIVGWLLLTLVSSGGLVAYFLQQQYEEKSAEFRILYRDVTIKLSQHDAIIPLLPANRPEWEVQKLFPQIIRWRQHSGIEPRRSIVAEKQGRYWLNIDNQSLLIDLNRLISDVVEKKTVQTSDDTME</sequence>